<evidence type="ECO:0000313" key="3">
    <source>
        <dbReference type="Proteomes" id="UP000315010"/>
    </source>
</evidence>
<dbReference type="Gene3D" id="3.90.550.10">
    <property type="entry name" value="Spore Coat Polysaccharide Biosynthesis Protein SpsA, Chain A"/>
    <property type="match status" value="1"/>
</dbReference>
<dbReference type="Pfam" id="PF00535">
    <property type="entry name" value="Glycos_transf_2"/>
    <property type="match status" value="1"/>
</dbReference>
<dbReference type="InterPro" id="IPR050834">
    <property type="entry name" value="Glycosyltransf_2"/>
</dbReference>
<dbReference type="CDD" id="cd00761">
    <property type="entry name" value="Glyco_tranf_GTA_type"/>
    <property type="match status" value="1"/>
</dbReference>
<dbReference type="InterPro" id="IPR001173">
    <property type="entry name" value="Glyco_trans_2-like"/>
</dbReference>
<dbReference type="Proteomes" id="UP000315010">
    <property type="component" value="Unassembled WGS sequence"/>
</dbReference>
<protein>
    <submittedName>
        <fullName evidence="2">Putative glycosyltransferase EpsH</fullName>
        <ecNumber evidence="2">2.4.-.-</ecNumber>
    </submittedName>
</protein>
<accession>A0A5C5Z218</accession>
<comment type="caution">
    <text evidence="2">The sequence shown here is derived from an EMBL/GenBank/DDBJ whole genome shotgun (WGS) entry which is preliminary data.</text>
</comment>
<dbReference type="EMBL" id="SJPJ01000001">
    <property type="protein sequence ID" value="TWT81220.1"/>
    <property type="molecule type" value="Genomic_DNA"/>
</dbReference>
<sequence length="351" mass="39085">MPTAIPLSVIVPTRNRADSLQGTLADLQQLASNHFEVLIVDNGSTDQTPQIATRFCSDSRFKTIVEPIPGLLAGRHRGAAEAQHDILVFLDDDVALGPDWLTSLMLVFDDADVVLAGGPSVPLFESPPPAWLQPFWQTPPSGGRMMTQLSLLELATEKPIEVDPGLIWGLNYAIRRSTLMDCGGFHPDCVPAALQYFQGDGETALSVAIGKTSGKVIYHPGAKVLHRIAPERMTHEYFDQRYFYQGVCDSFTKARDNPSEMVRPVQQPGVAGRLTDAMRRLKNAVFASPDEHSELNERFRRSYERGFEFHQKCMAISPAIQSWVTKENYFDYQYPALEANVVLPTRQVHDS</sequence>
<feature type="domain" description="Glycosyltransferase 2-like" evidence="1">
    <location>
        <begin position="8"/>
        <end position="119"/>
    </location>
</feature>
<name>A0A5C5Z218_9BACT</name>
<evidence type="ECO:0000313" key="2">
    <source>
        <dbReference type="EMBL" id="TWT81220.1"/>
    </source>
</evidence>
<dbReference type="SUPFAM" id="SSF53448">
    <property type="entry name" value="Nucleotide-diphospho-sugar transferases"/>
    <property type="match status" value="1"/>
</dbReference>
<dbReference type="PANTHER" id="PTHR43685">
    <property type="entry name" value="GLYCOSYLTRANSFERASE"/>
    <property type="match status" value="1"/>
</dbReference>
<organism evidence="2 3">
    <name type="scientific">Novipirellula herctigrandis</name>
    <dbReference type="NCBI Taxonomy" id="2527986"/>
    <lineage>
        <taxon>Bacteria</taxon>
        <taxon>Pseudomonadati</taxon>
        <taxon>Planctomycetota</taxon>
        <taxon>Planctomycetia</taxon>
        <taxon>Pirellulales</taxon>
        <taxon>Pirellulaceae</taxon>
        <taxon>Novipirellula</taxon>
    </lineage>
</organism>
<dbReference type="RefSeq" id="WP_146397013.1">
    <property type="nucleotide sequence ID" value="NZ_SJPJ01000001.1"/>
</dbReference>
<dbReference type="PANTHER" id="PTHR43685:SF3">
    <property type="entry name" value="SLR2126 PROTEIN"/>
    <property type="match status" value="1"/>
</dbReference>
<keyword evidence="2" id="KW-0328">Glycosyltransferase</keyword>
<evidence type="ECO:0000259" key="1">
    <source>
        <dbReference type="Pfam" id="PF00535"/>
    </source>
</evidence>
<gene>
    <name evidence="2" type="primary">epsH_2</name>
    <name evidence="2" type="ORF">CA13_26690</name>
</gene>
<dbReference type="AlphaFoldDB" id="A0A5C5Z218"/>
<keyword evidence="2" id="KW-0808">Transferase</keyword>
<dbReference type="GO" id="GO:0016757">
    <property type="term" value="F:glycosyltransferase activity"/>
    <property type="evidence" value="ECO:0007669"/>
    <property type="project" value="UniProtKB-KW"/>
</dbReference>
<keyword evidence="3" id="KW-1185">Reference proteome</keyword>
<dbReference type="InterPro" id="IPR029044">
    <property type="entry name" value="Nucleotide-diphossugar_trans"/>
</dbReference>
<dbReference type="OrthoDB" id="153025at2"/>
<proteinExistence type="predicted"/>
<reference evidence="2 3" key="1">
    <citation type="submission" date="2019-02" db="EMBL/GenBank/DDBJ databases">
        <title>Deep-cultivation of Planctomycetes and their phenomic and genomic characterization uncovers novel biology.</title>
        <authorList>
            <person name="Wiegand S."/>
            <person name="Jogler M."/>
            <person name="Boedeker C."/>
            <person name="Pinto D."/>
            <person name="Vollmers J."/>
            <person name="Rivas-Marin E."/>
            <person name="Kohn T."/>
            <person name="Peeters S.H."/>
            <person name="Heuer A."/>
            <person name="Rast P."/>
            <person name="Oberbeckmann S."/>
            <person name="Bunk B."/>
            <person name="Jeske O."/>
            <person name="Meyerdierks A."/>
            <person name="Storesund J.E."/>
            <person name="Kallscheuer N."/>
            <person name="Luecker S."/>
            <person name="Lage O.M."/>
            <person name="Pohl T."/>
            <person name="Merkel B.J."/>
            <person name="Hornburger P."/>
            <person name="Mueller R.-W."/>
            <person name="Bruemmer F."/>
            <person name="Labrenz M."/>
            <person name="Spormann A.M."/>
            <person name="Op Den Camp H."/>
            <person name="Overmann J."/>
            <person name="Amann R."/>
            <person name="Jetten M.S.M."/>
            <person name="Mascher T."/>
            <person name="Medema M.H."/>
            <person name="Devos D.P."/>
            <person name="Kaster A.-K."/>
            <person name="Ovreas L."/>
            <person name="Rohde M."/>
            <person name="Galperin M.Y."/>
            <person name="Jogler C."/>
        </authorList>
    </citation>
    <scope>NUCLEOTIDE SEQUENCE [LARGE SCALE GENOMIC DNA]</scope>
    <source>
        <strain evidence="2 3">CA13</strain>
    </source>
</reference>
<dbReference type="EC" id="2.4.-.-" evidence="2"/>